<proteinExistence type="predicted"/>
<name>A0A433Q6X0_9FUNG</name>
<organism evidence="2 3">
    <name type="scientific">Jimgerdemannia flammicorona</name>
    <dbReference type="NCBI Taxonomy" id="994334"/>
    <lineage>
        <taxon>Eukaryota</taxon>
        <taxon>Fungi</taxon>
        <taxon>Fungi incertae sedis</taxon>
        <taxon>Mucoromycota</taxon>
        <taxon>Mucoromycotina</taxon>
        <taxon>Endogonomycetes</taxon>
        <taxon>Endogonales</taxon>
        <taxon>Endogonaceae</taxon>
        <taxon>Jimgerdemannia</taxon>
    </lineage>
</organism>
<keyword evidence="1" id="KW-0812">Transmembrane</keyword>
<dbReference type="AlphaFoldDB" id="A0A433Q6X0"/>
<evidence type="ECO:0000313" key="2">
    <source>
        <dbReference type="EMBL" id="RUS25522.1"/>
    </source>
</evidence>
<comment type="caution">
    <text evidence="2">The sequence shown here is derived from an EMBL/GenBank/DDBJ whole genome shotgun (WGS) entry which is preliminary data.</text>
</comment>
<feature type="transmembrane region" description="Helical" evidence="1">
    <location>
        <begin position="89"/>
        <end position="110"/>
    </location>
</feature>
<dbReference type="EMBL" id="RBNJ01012752">
    <property type="protein sequence ID" value="RUS25522.1"/>
    <property type="molecule type" value="Genomic_DNA"/>
</dbReference>
<dbReference type="Proteomes" id="UP000274822">
    <property type="component" value="Unassembled WGS sequence"/>
</dbReference>
<gene>
    <name evidence="2" type="ORF">BC938DRAFT_472037</name>
</gene>
<keyword evidence="1" id="KW-0472">Membrane</keyword>
<keyword evidence="3" id="KW-1185">Reference proteome</keyword>
<keyword evidence="1" id="KW-1133">Transmembrane helix</keyword>
<reference evidence="2 3" key="1">
    <citation type="journal article" date="2018" name="New Phytol.">
        <title>Phylogenomics of Endogonaceae and evolution of mycorrhizas within Mucoromycota.</title>
        <authorList>
            <person name="Chang Y."/>
            <person name="Desiro A."/>
            <person name="Na H."/>
            <person name="Sandor L."/>
            <person name="Lipzen A."/>
            <person name="Clum A."/>
            <person name="Barry K."/>
            <person name="Grigoriev I.V."/>
            <person name="Martin F.M."/>
            <person name="Stajich J.E."/>
            <person name="Smith M.E."/>
            <person name="Bonito G."/>
            <person name="Spatafora J.W."/>
        </authorList>
    </citation>
    <scope>NUCLEOTIDE SEQUENCE [LARGE SCALE GENOMIC DNA]</scope>
    <source>
        <strain evidence="2 3">AD002</strain>
    </source>
</reference>
<evidence type="ECO:0000256" key="1">
    <source>
        <dbReference type="SAM" id="Phobius"/>
    </source>
</evidence>
<protein>
    <submittedName>
        <fullName evidence="2">Uncharacterized protein</fullName>
    </submittedName>
</protein>
<accession>A0A433Q6X0</accession>
<sequence length="112" mass="12185">MHLLPHSSIGTPLRPLTNVTKTLNSIKGTLLSTLLQTAQQMHVPTPFRGLPAPAGKAIPPRHTFLFSVEFSWNADGFRCVGVLCAMNCFRYGNCHCIIAVIIGILAFAILQV</sequence>
<evidence type="ECO:0000313" key="3">
    <source>
        <dbReference type="Proteomes" id="UP000274822"/>
    </source>
</evidence>